<protein>
    <submittedName>
        <fullName evidence="1">Uncharacterized protein</fullName>
    </submittedName>
</protein>
<comment type="caution">
    <text evidence="1">The sequence shown here is derived from an EMBL/GenBank/DDBJ whole genome shotgun (WGS) entry which is preliminary data.</text>
</comment>
<dbReference type="Pfam" id="PF19979">
    <property type="entry name" value="DUF6415"/>
    <property type="match status" value="1"/>
</dbReference>
<dbReference type="InterPro" id="IPR046300">
    <property type="entry name" value="DUF6415"/>
</dbReference>
<gene>
    <name evidence="1" type="ORF">GCM10009863_26560</name>
</gene>
<keyword evidence="2" id="KW-1185">Reference proteome</keyword>
<name>A0ABP6CBS4_9ACTN</name>
<evidence type="ECO:0000313" key="2">
    <source>
        <dbReference type="Proteomes" id="UP001501447"/>
    </source>
</evidence>
<sequence>MTLLFMGTERTTRLRTDVNTEDVKATISAALAERSALPRYEEVCCLREALVGHITVLMPLAAKQIDGLWHGSLEWYRKRSTLSTIPYQVAEGLGPGLLTATRRVQRLGYTLRFLYENSGLAEPEEESADVNSPSRTDS</sequence>
<dbReference type="Proteomes" id="UP001501447">
    <property type="component" value="Unassembled WGS sequence"/>
</dbReference>
<dbReference type="RefSeq" id="WP_344565473.1">
    <property type="nucleotide sequence ID" value="NZ_BAAARJ010000007.1"/>
</dbReference>
<proteinExistence type="predicted"/>
<dbReference type="EMBL" id="BAAARJ010000007">
    <property type="protein sequence ID" value="GAA2611586.1"/>
    <property type="molecule type" value="Genomic_DNA"/>
</dbReference>
<organism evidence="1 2">
    <name type="scientific">Streptomyces axinellae</name>
    <dbReference type="NCBI Taxonomy" id="552788"/>
    <lineage>
        <taxon>Bacteria</taxon>
        <taxon>Bacillati</taxon>
        <taxon>Actinomycetota</taxon>
        <taxon>Actinomycetes</taxon>
        <taxon>Kitasatosporales</taxon>
        <taxon>Streptomycetaceae</taxon>
        <taxon>Streptomyces</taxon>
    </lineage>
</organism>
<accession>A0ABP6CBS4</accession>
<evidence type="ECO:0000313" key="1">
    <source>
        <dbReference type="EMBL" id="GAA2611586.1"/>
    </source>
</evidence>
<reference evidence="2" key="1">
    <citation type="journal article" date="2019" name="Int. J. Syst. Evol. Microbiol.">
        <title>The Global Catalogue of Microorganisms (GCM) 10K type strain sequencing project: providing services to taxonomists for standard genome sequencing and annotation.</title>
        <authorList>
            <consortium name="The Broad Institute Genomics Platform"/>
            <consortium name="The Broad Institute Genome Sequencing Center for Infectious Disease"/>
            <person name="Wu L."/>
            <person name="Ma J."/>
        </authorList>
    </citation>
    <scope>NUCLEOTIDE SEQUENCE [LARGE SCALE GENOMIC DNA]</scope>
    <source>
        <strain evidence="2">JCM 16373</strain>
    </source>
</reference>